<evidence type="ECO:0000256" key="1">
    <source>
        <dbReference type="RuleBase" id="RU000716"/>
    </source>
</evidence>
<dbReference type="RefSeq" id="WP_191701653.1">
    <property type="nucleotide sequence ID" value="NZ_JACSPZ010000012.1"/>
</dbReference>
<accession>A0ABR8Y312</accession>
<dbReference type="Gene3D" id="1.10.1740.10">
    <property type="match status" value="1"/>
</dbReference>
<evidence type="ECO:0000313" key="3">
    <source>
        <dbReference type="EMBL" id="MBD8038595.1"/>
    </source>
</evidence>
<keyword evidence="1" id="KW-0731">Sigma factor</keyword>
<organism evidence="3 4">
    <name type="scientific">Solibacillus faecavium</name>
    <dbReference type="NCBI Taxonomy" id="2762221"/>
    <lineage>
        <taxon>Bacteria</taxon>
        <taxon>Bacillati</taxon>
        <taxon>Bacillota</taxon>
        <taxon>Bacilli</taxon>
        <taxon>Bacillales</taxon>
        <taxon>Caryophanaceae</taxon>
        <taxon>Solibacillus</taxon>
    </lineage>
</organism>
<dbReference type="SUPFAM" id="SSF88946">
    <property type="entry name" value="Sigma2 domain of RNA polymerase sigma factors"/>
    <property type="match status" value="1"/>
</dbReference>
<reference evidence="3 4" key="1">
    <citation type="submission" date="2020-08" db="EMBL/GenBank/DDBJ databases">
        <title>A Genomic Blueprint of the Chicken Gut Microbiome.</title>
        <authorList>
            <person name="Gilroy R."/>
            <person name="Ravi A."/>
            <person name="Getino M."/>
            <person name="Pursley I."/>
            <person name="Horton D.L."/>
            <person name="Alikhan N.-F."/>
            <person name="Baker D."/>
            <person name="Gharbi K."/>
            <person name="Hall N."/>
            <person name="Watson M."/>
            <person name="Adriaenssens E.M."/>
            <person name="Foster-Nyarko E."/>
            <person name="Jarju S."/>
            <person name="Secka A."/>
            <person name="Antonio M."/>
            <person name="Oren A."/>
            <person name="Chaudhuri R."/>
            <person name="La Ragione R.M."/>
            <person name="Hildebrand F."/>
            <person name="Pallen M.J."/>
        </authorList>
    </citation>
    <scope>NUCLEOTIDE SEQUENCE [LARGE SCALE GENOMIC DNA]</scope>
    <source>
        <strain evidence="3 4">A46</strain>
    </source>
</reference>
<dbReference type="Proteomes" id="UP000619101">
    <property type="component" value="Unassembled WGS sequence"/>
</dbReference>
<keyword evidence="1" id="KW-0805">Transcription regulation</keyword>
<dbReference type="Pfam" id="PF04542">
    <property type="entry name" value="Sigma70_r2"/>
    <property type="match status" value="1"/>
</dbReference>
<proteinExistence type="inferred from homology"/>
<dbReference type="EMBL" id="JACSPZ010000012">
    <property type="protein sequence ID" value="MBD8038595.1"/>
    <property type="molecule type" value="Genomic_DNA"/>
</dbReference>
<feature type="domain" description="RNA polymerase sigma-70 region 2" evidence="2">
    <location>
        <begin position="14"/>
        <end position="74"/>
    </location>
</feature>
<evidence type="ECO:0000313" key="4">
    <source>
        <dbReference type="Proteomes" id="UP000619101"/>
    </source>
</evidence>
<keyword evidence="1" id="KW-0804">Transcription</keyword>
<dbReference type="InterPro" id="IPR013325">
    <property type="entry name" value="RNA_pol_sigma_r2"/>
</dbReference>
<protein>
    <recommendedName>
        <fullName evidence="1">RNA polymerase sigma factor</fullName>
    </recommendedName>
</protein>
<sequence>MDKSWENYLLEEAQIVFKYLLKIGATKEDAEDVTQETIMKTIECLSQIQAKNLRAWLFKVALHRYYTLYNKNKRSVSNGIVVTGTAESLKQLQNLPFIKASSLGVVVDKY</sequence>
<gene>
    <name evidence="3" type="ORF">H9635_17765</name>
</gene>
<evidence type="ECO:0000259" key="2">
    <source>
        <dbReference type="Pfam" id="PF04542"/>
    </source>
</evidence>
<dbReference type="PROSITE" id="PS01063">
    <property type="entry name" value="SIGMA70_ECF"/>
    <property type="match status" value="1"/>
</dbReference>
<comment type="similarity">
    <text evidence="1">Belongs to the sigma-70 factor family. ECF subfamily.</text>
</comment>
<keyword evidence="1" id="KW-0238">DNA-binding</keyword>
<keyword evidence="4" id="KW-1185">Reference proteome</keyword>
<comment type="caution">
    <text evidence="3">The sequence shown here is derived from an EMBL/GenBank/DDBJ whole genome shotgun (WGS) entry which is preliminary data.</text>
</comment>
<dbReference type="InterPro" id="IPR000838">
    <property type="entry name" value="RNA_pol_sigma70_ECF_CS"/>
</dbReference>
<name>A0ABR8Y312_9BACL</name>
<dbReference type="InterPro" id="IPR007627">
    <property type="entry name" value="RNA_pol_sigma70_r2"/>
</dbReference>